<dbReference type="PANTHER" id="PTHR22916">
    <property type="entry name" value="GLYCOSYLTRANSFERASE"/>
    <property type="match status" value="1"/>
</dbReference>
<dbReference type="EMBL" id="CP003282">
    <property type="protein sequence ID" value="AFG36144.1"/>
    <property type="molecule type" value="Genomic_DNA"/>
</dbReference>
<dbReference type="STRING" id="889378.Spiaf_0035"/>
<dbReference type="AlphaFoldDB" id="H9UF51"/>
<feature type="domain" description="Glycosyltransferase 2-like" evidence="1">
    <location>
        <begin position="24"/>
        <end position="182"/>
    </location>
</feature>
<reference evidence="3" key="1">
    <citation type="journal article" date="2013" name="Stand. Genomic Sci.">
        <title>Complete genome sequence of the halophilic bacterium Spirochaeta africana type strain (Z-7692(T)) from the alkaline Lake Magadi in the East African Rift.</title>
        <authorList>
            <person name="Liolos K."/>
            <person name="Abt B."/>
            <person name="Scheuner C."/>
            <person name="Teshima H."/>
            <person name="Held B."/>
            <person name="Lapidus A."/>
            <person name="Nolan M."/>
            <person name="Lucas S."/>
            <person name="Deshpande S."/>
            <person name="Cheng J.F."/>
            <person name="Tapia R."/>
            <person name="Goodwin L.A."/>
            <person name="Pitluck S."/>
            <person name="Pagani I."/>
            <person name="Ivanova N."/>
            <person name="Mavromatis K."/>
            <person name="Mikhailova N."/>
            <person name="Huntemann M."/>
            <person name="Pati A."/>
            <person name="Chen A."/>
            <person name="Palaniappan K."/>
            <person name="Land M."/>
            <person name="Rohde M."/>
            <person name="Tindall B.J."/>
            <person name="Detter J.C."/>
            <person name="Goker M."/>
            <person name="Bristow J."/>
            <person name="Eisen J.A."/>
            <person name="Markowitz V."/>
            <person name="Hugenholtz P."/>
            <person name="Woyke T."/>
            <person name="Klenk H.P."/>
            <person name="Kyrpides N.C."/>
        </authorList>
    </citation>
    <scope>NUCLEOTIDE SEQUENCE</scope>
    <source>
        <strain evidence="3">ATCC 700263 / DSM 8902 / Z-7692</strain>
    </source>
</reference>
<dbReference type="SUPFAM" id="SSF53448">
    <property type="entry name" value="Nucleotide-diphospho-sugar transferases"/>
    <property type="match status" value="1"/>
</dbReference>
<dbReference type="Proteomes" id="UP000007383">
    <property type="component" value="Chromosome"/>
</dbReference>
<dbReference type="Gene3D" id="3.90.550.10">
    <property type="entry name" value="Spore Coat Polysaccharide Biosynthesis Protein SpsA, Chain A"/>
    <property type="match status" value="1"/>
</dbReference>
<organism evidence="2 3">
    <name type="scientific">Spirochaeta africana (strain ATCC 700263 / DSM 8902 / Z-7692)</name>
    <dbReference type="NCBI Taxonomy" id="889378"/>
    <lineage>
        <taxon>Bacteria</taxon>
        <taxon>Pseudomonadati</taxon>
        <taxon>Spirochaetota</taxon>
        <taxon>Spirochaetia</taxon>
        <taxon>Spirochaetales</taxon>
        <taxon>Spirochaetaceae</taxon>
        <taxon>Spirochaeta</taxon>
    </lineage>
</organism>
<dbReference type="eggNOG" id="COG0463">
    <property type="taxonomic scope" value="Bacteria"/>
</dbReference>
<accession>H9UF51</accession>
<name>H9UF51_SPIAZ</name>
<dbReference type="RefSeq" id="WP_014454142.1">
    <property type="nucleotide sequence ID" value="NC_017098.1"/>
</dbReference>
<dbReference type="HOGENOM" id="CLU_025996_4_4_12"/>
<evidence type="ECO:0000313" key="3">
    <source>
        <dbReference type="Proteomes" id="UP000007383"/>
    </source>
</evidence>
<dbReference type="PANTHER" id="PTHR22916:SF3">
    <property type="entry name" value="UDP-GLCNAC:BETAGAL BETA-1,3-N-ACETYLGLUCOSAMINYLTRANSFERASE-LIKE PROTEIN 1"/>
    <property type="match status" value="1"/>
</dbReference>
<evidence type="ECO:0000313" key="2">
    <source>
        <dbReference type="EMBL" id="AFG36144.1"/>
    </source>
</evidence>
<evidence type="ECO:0000259" key="1">
    <source>
        <dbReference type="Pfam" id="PF00535"/>
    </source>
</evidence>
<gene>
    <name evidence="2" type="ordered locus">Spiaf_0035</name>
</gene>
<dbReference type="InterPro" id="IPR001173">
    <property type="entry name" value="Glyco_trans_2-like"/>
</dbReference>
<dbReference type="OrthoDB" id="305760at2"/>
<keyword evidence="2" id="KW-0808">Transferase</keyword>
<keyword evidence="3" id="KW-1185">Reference proteome</keyword>
<dbReference type="KEGG" id="sfc:Spiaf_0035"/>
<dbReference type="GO" id="GO:0016758">
    <property type="term" value="F:hexosyltransferase activity"/>
    <property type="evidence" value="ECO:0007669"/>
    <property type="project" value="UniProtKB-ARBA"/>
</dbReference>
<protein>
    <submittedName>
        <fullName evidence="2">Glycosyl transferase</fullName>
    </submittedName>
</protein>
<dbReference type="PATRIC" id="fig|889378.3.peg.38"/>
<sequence>MRELPDENNITASWTSEITQPLVSIICTTFNHVRYIEYAISGFLSQITSFPFEIIIHDDASTDGTADIVREYAELYPNIINAIIQQENLYSRNLKRDSYVFPLLNGKYLAHCEGDDYWTDPDKLQKQVDILESDPGCSMCCHRAQILYEDGSTRLTPDFGCLHPFPENRIFYQGGSSVATATMVARKELYINRPEWGKSSPVGDMPLKLWYSENGRIAYLPDVMAVRRLGTPGSWNDRIRGTEKEKDYYVRMVHMLNEYMAHTSKRKMDVLLKTFDYEWELRKKFGIKKFLVKANVIHSRSKYYWFFGIWLLKSIQKKVEKIVRK</sequence>
<dbReference type="Pfam" id="PF00535">
    <property type="entry name" value="Glycos_transf_2"/>
    <property type="match status" value="1"/>
</dbReference>
<proteinExistence type="predicted"/>
<dbReference type="InterPro" id="IPR029044">
    <property type="entry name" value="Nucleotide-diphossugar_trans"/>
</dbReference>